<dbReference type="InterPro" id="IPR047216">
    <property type="entry name" value="Endonuclease_DUF559_bact"/>
</dbReference>
<dbReference type="SUPFAM" id="SSF54211">
    <property type="entry name" value="Ribosomal protein S5 domain 2-like"/>
    <property type="match status" value="1"/>
</dbReference>
<comment type="subunit">
    <text evidence="7">Consists of a catalytic RNA component (M1 or rnpB) and a protein subunit.</text>
</comment>
<dbReference type="AlphaFoldDB" id="A0AAU7N2G8"/>
<protein>
    <recommendedName>
        <fullName evidence="7 8">Ribonuclease P protein component</fullName>
        <shortName evidence="7">RNase P protein</shortName>
        <shortName evidence="7">RNaseP protein</shortName>
        <ecNumber evidence="7 8">3.1.26.5</ecNumber>
    </recommendedName>
    <alternativeName>
        <fullName evidence="7">Protein C5</fullName>
    </alternativeName>
</protein>
<dbReference type="GO" id="GO:0001682">
    <property type="term" value="P:tRNA 5'-leader removal"/>
    <property type="evidence" value="ECO:0007669"/>
    <property type="project" value="UniProtKB-UniRule"/>
</dbReference>
<keyword evidence="6 7" id="KW-0694">RNA-binding</keyword>
<dbReference type="SUPFAM" id="SSF52980">
    <property type="entry name" value="Restriction endonuclease-like"/>
    <property type="match status" value="1"/>
</dbReference>
<dbReference type="CDD" id="cd01038">
    <property type="entry name" value="Endonuclease_DUF559"/>
    <property type="match status" value="1"/>
</dbReference>
<evidence type="ECO:0000313" key="10">
    <source>
        <dbReference type="EMBL" id="XBQ23827.1"/>
    </source>
</evidence>
<evidence type="ECO:0000256" key="4">
    <source>
        <dbReference type="ARBA" id="ARBA00022759"/>
    </source>
</evidence>
<reference evidence="10" key="1">
    <citation type="submission" date="2024-05" db="EMBL/GenBank/DDBJ databases">
        <title>Draft Genome Sequences of Flagellimonas sp. MMG031 and Marinobacter sp. MMG032 Isolated from the dinoflagellate Symbiodinium pilosum.</title>
        <authorList>
            <person name="Shikuma N.J."/>
            <person name="Farrell M.V."/>
        </authorList>
    </citation>
    <scope>NUCLEOTIDE SEQUENCE</scope>
    <source>
        <strain evidence="10">MMG031</strain>
    </source>
</reference>
<keyword evidence="5 7" id="KW-0378">Hydrolase</keyword>
<dbReference type="NCBIfam" id="TIGR00188">
    <property type="entry name" value="rnpA"/>
    <property type="match status" value="1"/>
</dbReference>
<dbReference type="PROSITE" id="PS00648">
    <property type="entry name" value="RIBONUCLEASE_P"/>
    <property type="match status" value="1"/>
</dbReference>
<dbReference type="Pfam" id="PF04480">
    <property type="entry name" value="DUF559"/>
    <property type="match status" value="1"/>
</dbReference>
<evidence type="ECO:0000256" key="2">
    <source>
        <dbReference type="ARBA" id="ARBA00022694"/>
    </source>
</evidence>
<evidence type="ECO:0000256" key="6">
    <source>
        <dbReference type="ARBA" id="ARBA00022884"/>
    </source>
</evidence>
<name>A0AAU7N2G8_9FLAO</name>
<dbReference type="KEGG" id="fld:ABNE31_02660"/>
<keyword evidence="4 7" id="KW-0255">Endonuclease</keyword>
<dbReference type="EC" id="3.1.26.5" evidence="7 8"/>
<feature type="domain" description="DUF559" evidence="9">
    <location>
        <begin position="11"/>
        <end position="116"/>
    </location>
</feature>
<dbReference type="InterPro" id="IPR007569">
    <property type="entry name" value="DUF559"/>
</dbReference>
<keyword evidence="2 7" id="KW-0819">tRNA processing</keyword>
<dbReference type="InterPro" id="IPR000100">
    <property type="entry name" value="RNase_P"/>
</dbReference>
<dbReference type="InterPro" id="IPR011335">
    <property type="entry name" value="Restrct_endonuc-II-like"/>
</dbReference>
<dbReference type="HAMAP" id="MF_00227">
    <property type="entry name" value="RNase_P"/>
    <property type="match status" value="1"/>
</dbReference>
<comment type="catalytic activity">
    <reaction evidence="7">
        <text>Endonucleolytic cleavage of RNA, removing 5'-extranucleotides from tRNA precursor.</text>
        <dbReference type="EC" id="3.1.26.5"/>
    </reaction>
</comment>
<evidence type="ECO:0000256" key="7">
    <source>
        <dbReference type="HAMAP-Rule" id="MF_00227"/>
    </source>
</evidence>
<dbReference type="GO" id="GO:0000049">
    <property type="term" value="F:tRNA binding"/>
    <property type="evidence" value="ECO:0007669"/>
    <property type="project" value="UniProtKB-UniRule"/>
</dbReference>
<dbReference type="InterPro" id="IPR020568">
    <property type="entry name" value="Ribosomal_Su5_D2-typ_SF"/>
</dbReference>
<evidence type="ECO:0000256" key="1">
    <source>
        <dbReference type="ARBA" id="ARBA00002663"/>
    </source>
</evidence>
<evidence type="ECO:0000256" key="3">
    <source>
        <dbReference type="ARBA" id="ARBA00022722"/>
    </source>
</evidence>
<dbReference type="Gene3D" id="3.30.230.10">
    <property type="match status" value="1"/>
</dbReference>
<comment type="similarity">
    <text evidence="7">Belongs to the RnpA family.</text>
</comment>
<evidence type="ECO:0000256" key="8">
    <source>
        <dbReference type="NCBIfam" id="TIGR00188"/>
    </source>
</evidence>
<dbReference type="InterPro" id="IPR020539">
    <property type="entry name" value="RNase_P_CS"/>
</dbReference>
<dbReference type="RefSeq" id="WP_349352275.1">
    <property type="nucleotide sequence ID" value="NZ_CP157804.1"/>
</dbReference>
<dbReference type="Pfam" id="PF00825">
    <property type="entry name" value="Ribonuclease_P"/>
    <property type="match status" value="1"/>
</dbReference>
<dbReference type="PANTHER" id="PTHR38590:SF1">
    <property type="entry name" value="BLL0828 PROTEIN"/>
    <property type="match status" value="1"/>
</dbReference>
<organism evidence="10">
    <name type="scientific">Flagellimonas sp. MMG031</name>
    <dbReference type="NCBI Taxonomy" id="3158549"/>
    <lineage>
        <taxon>Bacteria</taxon>
        <taxon>Pseudomonadati</taxon>
        <taxon>Bacteroidota</taxon>
        <taxon>Flavobacteriia</taxon>
        <taxon>Flavobacteriales</taxon>
        <taxon>Flavobacteriaceae</taxon>
        <taxon>Flagellimonas</taxon>
    </lineage>
</organism>
<dbReference type="EMBL" id="CP157804">
    <property type="protein sequence ID" value="XBQ23827.1"/>
    <property type="molecule type" value="Genomic_DNA"/>
</dbReference>
<comment type="function">
    <text evidence="1 7">RNaseP catalyzes the removal of the 5'-leader sequence from pre-tRNA to produce the mature 5'-terminus. It can also cleave other RNA substrates such as 4.5S RNA. The protein component plays an auxiliary but essential role in vivo by binding to the 5'-leader sequence and broadening the substrate specificity of the ribozyme.</text>
</comment>
<dbReference type="InterPro" id="IPR014721">
    <property type="entry name" value="Ribsml_uS5_D2-typ_fold_subgr"/>
</dbReference>
<evidence type="ECO:0000259" key="9">
    <source>
        <dbReference type="Pfam" id="PF04480"/>
    </source>
</evidence>
<accession>A0AAU7N2G8</accession>
<sequence>MKNKIIPYNPKLKEFARQLRKNSTLSEVLLWEKLKQRSMGVQFHRQVPLLEYIVDFYCHELQLAIEIDGVSHDFKYDKDQQREHQLEKVGVHLLRLQDQEVKSNMFSVLMSIKETIAQMQHKDPNLNAEKTPLKSPQGDNSFPKKEKLTHKTIFEKLFSEGKTLKEFPVKLIYLNTSFPDAVPVKVAVVAPKKKFKKAVERNRIKRLLREAYRLNKPLIFNNIEGNYAFIFLYLGKKDPDFRQVEIAMKTLLKAFVNKEFHEKID</sequence>
<dbReference type="PANTHER" id="PTHR38590">
    <property type="entry name" value="BLL0828 PROTEIN"/>
    <property type="match status" value="1"/>
</dbReference>
<gene>
    <name evidence="7 10" type="primary">rnpA</name>
    <name evidence="10" type="ORF">ABNE31_02660</name>
</gene>
<dbReference type="Gene3D" id="3.40.960.10">
    <property type="entry name" value="VSR Endonuclease"/>
    <property type="match status" value="1"/>
</dbReference>
<dbReference type="GO" id="GO:0004526">
    <property type="term" value="F:ribonuclease P activity"/>
    <property type="evidence" value="ECO:0007669"/>
    <property type="project" value="UniProtKB-UniRule"/>
</dbReference>
<keyword evidence="3 7" id="KW-0540">Nuclease</keyword>
<proteinExistence type="inferred from homology"/>
<evidence type="ECO:0000256" key="5">
    <source>
        <dbReference type="ARBA" id="ARBA00022801"/>
    </source>
</evidence>